<dbReference type="Gene3D" id="2.40.10.10">
    <property type="entry name" value="Trypsin-like serine proteases"/>
    <property type="match status" value="2"/>
</dbReference>
<comment type="caution">
    <text evidence="3">The sequence shown here is derived from an EMBL/GenBank/DDBJ whole genome shotgun (WGS) entry which is preliminary data.</text>
</comment>
<dbReference type="InterPro" id="IPR033116">
    <property type="entry name" value="TRYPSIN_SER"/>
</dbReference>
<dbReference type="SUPFAM" id="SSF50494">
    <property type="entry name" value="Trypsin-like serine proteases"/>
    <property type="match status" value="1"/>
</dbReference>
<dbReference type="PRINTS" id="PR00722">
    <property type="entry name" value="CHYMOTRYPSIN"/>
</dbReference>
<keyword evidence="1" id="KW-1015">Disulfide bond</keyword>
<reference evidence="3 4" key="1">
    <citation type="journal article" date="2024" name="BMC Genomics">
        <title>Genome assembly of redclaw crayfish (Cherax quadricarinatus) provides insights into its immune adaptation and hypoxia tolerance.</title>
        <authorList>
            <person name="Liu Z."/>
            <person name="Zheng J."/>
            <person name="Li H."/>
            <person name="Fang K."/>
            <person name="Wang S."/>
            <person name="He J."/>
            <person name="Zhou D."/>
            <person name="Weng S."/>
            <person name="Chi M."/>
            <person name="Gu Z."/>
            <person name="He J."/>
            <person name="Li F."/>
            <person name="Wang M."/>
        </authorList>
    </citation>
    <scope>NUCLEOTIDE SEQUENCE [LARGE SCALE GENOMIC DNA]</scope>
    <source>
        <strain evidence="3">ZL_2023a</strain>
    </source>
</reference>
<dbReference type="GO" id="GO:0004252">
    <property type="term" value="F:serine-type endopeptidase activity"/>
    <property type="evidence" value="ECO:0007669"/>
    <property type="project" value="InterPro"/>
</dbReference>
<dbReference type="InterPro" id="IPR001254">
    <property type="entry name" value="Trypsin_dom"/>
</dbReference>
<protein>
    <recommendedName>
        <fullName evidence="2">Peptidase S1 domain-containing protein</fullName>
    </recommendedName>
</protein>
<gene>
    <name evidence="3" type="ORF">OTU49_010321</name>
</gene>
<dbReference type="InterPro" id="IPR001314">
    <property type="entry name" value="Peptidase_S1A"/>
</dbReference>
<dbReference type="PANTHER" id="PTHR24258">
    <property type="entry name" value="SERINE PROTEASE-RELATED"/>
    <property type="match status" value="1"/>
</dbReference>
<dbReference type="InterPro" id="IPR043504">
    <property type="entry name" value="Peptidase_S1_PA_chymotrypsin"/>
</dbReference>
<keyword evidence="4" id="KW-1185">Reference proteome</keyword>
<dbReference type="SMART" id="SM00020">
    <property type="entry name" value="Tryp_SPc"/>
    <property type="match status" value="1"/>
</dbReference>
<dbReference type="Pfam" id="PF00089">
    <property type="entry name" value="Trypsin"/>
    <property type="match status" value="1"/>
</dbReference>
<proteinExistence type="predicted"/>
<dbReference type="PROSITE" id="PS50240">
    <property type="entry name" value="TRYPSIN_DOM"/>
    <property type="match status" value="1"/>
</dbReference>
<dbReference type="PANTHER" id="PTHR24258:SF136">
    <property type="entry name" value="GH06673P-RELATED"/>
    <property type="match status" value="1"/>
</dbReference>
<dbReference type="CDD" id="cd00190">
    <property type="entry name" value="Tryp_SPc"/>
    <property type="match status" value="1"/>
</dbReference>
<name>A0AAW0WGM6_CHEQU</name>
<dbReference type="AlphaFoldDB" id="A0AAW0WGM6"/>
<feature type="domain" description="Peptidase S1" evidence="2">
    <location>
        <begin position="1"/>
        <end position="204"/>
    </location>
</feature>
<evidence type="ECO:0000313" key="3">
    <source>
        <dbReference type="EMBL" id="KAK8726582.1"/>
    </source>
</evidence>
<evidence type="ECO:0000313" key="4">
    <source>
        <dbReference type="Proteomes" id="UP001445076"/>
    </source>
</evidence>
<evidence type="ECO:0000256" key="1">
    <source>
        <dbReference type="ARBA" id="ARBA00023157"/>
    </source>
</evidence>
<dbReference type="Proteomes" id="UP001445076">
    <property type="component" value="Unassembled WGS sequence"/>
</dbReference>
<sequence length="210" mass="22725">MAQQDRLSGSFPLSLLHANELNLDTTRTAPTKQVIKVEKIIHPGYAGTEVKYHDIALLKLRTPAVLTRRVLPACLHSNPTELFGDKELTVAGWGYTYQGFGETENILQKVLVPVENHLKCQAKWSKATSPPRGILSDQICAGGNGRDSCRGDSGGPLIDRATVDGKQVCEQTLVGVVSFGGDCGFGGIYTRVSSYLDWIMGYIAPHGSPL</sequence>
<dbReference type="PROSITE" id="PS00135">
    <property type="entry name" value="TRYPSIN_SER"/>
    <property type="match status" value="1"/>
</dbReference>
<dbReference type="InterPro" id="IPR009003">
    <property type="entry name" value="Peptidase_S1_PA"/>
</dbReference>
<accession>A0AAW0WGM6</accession>
<organism evidence="3 4">
    <name type="scientific">Cherax quadricarinatus</name>
    <name type="common">Australian red claw crayfish</name>
    <dbReference type="NCBI Taxonomy" id="27406"/>
    <lineage>
        <taxon>Eukaryota</taxon>
        <taxon>Metazoa</taxon>
        <taxon>Ecdysozoa</taxon>
        <taxon>Arthropoda</taxon>
        <taxon>Crustacea</taxon>
        <taxon>Multicrustacea</taxon>
        <taxon>Malacostraca</taxon>
        <taxon>Eumalacostraca</taxon>
        <taxon>Eucarida</taxon>
        <taxon>Decapoda</taxon>
        <taxon>Pleocyemata</taxon>
        <taxon>Astacidea</taxon>
        <taxon>Parastacoidea</taxon>
        <taxon>Parastacidae</taxon>
        <taxon>Cherax</taxon>
    </lineage>
</organism>
<dbReference type="EMBL" id="JARKIK010000079">
    <property type="protein sequence ID" value="KAK8726582.1"/>
    <property type="molecule type" value="Genomic_DNA"/>
</dbReference>
<evidence type="ECO:0000259" key="2">
    <source>
        <dbReference type="PROSITE" id="PS50240"/>
    </source>
</evidence>
<dbReference type="GO" id="GO:0006508">
    <property type="term" value="P:proteolysis"/>
    <property type="evidence" value="ECO:0007669"/>
    <property type="project" value="InterPro"/>
</dbReference>